<dbReference type="PANTHER" id="PTHR42959:SF1">
    <property type="entry name" value="CARBAMOYLTRANSFERASE HYPF"/>
    <property type="match status" value="1"/>
</dbReference>
<gene>
    <name evidence="14" type="ordered locus">TherJR_1300</name>
</gene>
<keyword evidence="15" id="KW-1185">Reference proteome</keyword>
<evidence type="ECO:0000256" key="9">
    <source>
        <dbReference type="ARBA" id="ARBA00048220"/>
    </source>
</evidence>
<dbReference type="EMBL" id="CP002028">
    <property type="protein sequence ID" value="ADG82160.1"/>
    <property type="molecule type" value="Genomic_DNA"/>
</dbReference>
<dbReference type="GO" id="GO:0008270">
    <property type="term" value="F:zinc ion binding"/>
    <property type="evidence" value="ECO:0007669"/>
    <property type="project" value="UniProtKB-KW"/>
</dbReference>
<comment type="similarity">
    <text evidence="2">Belongs to the acylphosphatase family.</text>
</comment>
<dbReference type="PROSITE" id="PS00150">
    <property type="entry name" value="ACYLPHOSPHATASE_1"/>
    <property type="match status" value="1"/>
</dbReference>
<dbReference type="Gene3D" id="3.30.420.360">
    <property type="match status" value="1"/>
</dbReference>
<keyword evidence="4" id="KW-0436">Ligase</keyword>
<evidence type="ECO:0000256" key="2">
    <source>
        <dbReference type="ARBA" id="ARBA00005614"/>
    </source>
</evidence>
<dbReference type="Proteomes" id="UP000002377">
    <property type="component" value="Chromosome"/>
</dbReference>
<organism evidence="14 15">
    <name type="scientific">Thermincola potens (strain JR)</name>
    <dbReference type="NCBI Taxonomy" id="635013"/>
    <lineage>
        <taxon>Bacteria</taxon>
        <taxon>Bacillati</taxon>
        <taxon>Bacillota</taxon>
        <taxon>Clostridia</taxon>
        <taxon>Eubacteriales</taxon>
        <taxon>Thermincolaceae</taxon>
        <taxon>Thermincola</taxon>
    </lineage>
</organism>
<comment type="catalytic activity">
    <reaction evidence="8 11">
        <text>an acyl phosphate + H2O = a carboxylate + phosphate + H(+)</text>
        <dbReference type="Rhea" id="RHEA:14965"/>
        <dbReference type="ChEBI" id="CHEBI:15377"/>
        <dbReference type="ChEBI" id="CHEBI:15378"/>
        <dbReference type="ChEBI" id="CHEBI:29067"/>
        <dbReference type="ChEBI" id="CHEBI:43474"/>
        <dbReference type="ChEBI" id="CHEBI:59918"/>
        <dbReference type="EC" id="3.6.1.7"/>
    </reaction>
</comment>
<dbReference type="InterPro" id="IPR055128">
    <property type="entry name" value="HypF_C_2"/>
</dbReference>
<dbReference type="Pfam" id="PF00708">
    <property type="entry name" value="Acylphosphatase"/>
    <property type="match status" value="1"/>
</dbReference>
<sequence length="763" mass="86605">MRKRYTITVNGIVQGVGFRPFVYKLAERYGLSGEVANTTQGVIIDIEGEDKDIDNFIEQIKYYPPPLADVQKVDKRERELKGCSSFVIKHSQGEEEKQTLISPDVAICDDCLAELFNPSDRRYLYPFINCTNCGPRFTIIEDVPYDRPKTTMKCFPMCAQCLDEYENPADRRFHAQPNACPACGPQVFLTDRRGEVLPVDDPIRETAELLRRGHIIAIKGLGGYHLACDAKNEQAVRELRSRKYREDKPFAVMFKDVDSALSYCHISVSEERLLKSIKRPIVLLKKKKESYDLAYQVAPENDFLGVLLPYTPLHYILFKYFTGPLVMTSANVSDEPIAYKDRDALERLAEIADYFLMHNREIRHRCDDSVTRIFRNREYLIRRSRGYAPRPILLQKQCKQILACGAEQKNTFCLTKGSYAFVSHHIGDLENLETLESFTEGIELYKRLFAVEPEIIAYDLHPEYLSTKYALQQDHPKKIGIQHHHAHIASCMAEHNLTGPVIGVAFDGTGYGTDGRIWGGEFLVADLKDFRRVAHLDYLPMPGGAKTIREPWRMAASYLLQLFKPADLEKESLPMVKKCGIERVTMLGELIDKQINSPLTSSMGRLFDAVSALLGIRETVNYEGQGAVELEQKARLWYNKDSSLSYQVQFKSDPEGWIIDQLTIILQVLDDLKSGRALEEIAYRFHLGVAELIVQTCVKIGDRFNISDICLGGGVFQNLLLLEMTLDRLTGQGFKTYIHRQVPTNDGGIALGQAVIANERSGN</sequence>
<dbReference type="Gene3D" id="3.30.420.40">
    <property type="match status" value="1"/>
</dbReference>
<evidence type="ECO:0000256" key="6">
    <source>
        <dbReference type="ARBA" id="ARBA00022771"/>
    </source>
</evidence>
<evidence type="ECO:0000256" key="1">
    <source>
        <dbReference type="ARBA" id="ARBA00004711"/>
    </source>
</evidence>
<feature type="active site" evidence="11">
    <location>
        <position position="37"/>
    </location>
</feature>
<dbReference type="InterPro" id="IPR011125">
    <property type="entry name" value="Znf_HypF"/>
</dbReference>
<evidence type="ECO:0000256" key="7">
    <source>
        <dbReference type="ARBA" id="ARBA00022833"/>
    </source>
</evidence>
<dbReference type="GO" id="GO:0016743">
    <property type="term" value="F:carboxyl- or carbamoyltransferase activity"/>
    <property type="evidence" value="ECO:0007669"/>
    <property type="project" value="UniProtKB-UniRule"/>
</dbReference>
<dbReference type="Pfam" id="PF17788">
    <property type="entry name" value="HypF_C"/>
    <property type="match status" value="1"/>
</dbReference>
<protein>
    <recommendedName>
        <fullName evidence="10">Carbamoyltransferase</fullName>
        <ecNumber evidence="10">6.2.-.-</ecNumber>
    </recommendedName>
</protein>
<evidence type="ECO:0000256" key="8">
    <source>
        <dbReference type="ARBA" id="ARBA00047645"/>
    </source>
</evidence>
<dbReference type="Pfam" id="PF22521">
    <property type="entry name" value="HypF_C_2"/>
    <property type="match status" value="1"/>
</dbReference>
<dbReference type="PROSITE" id="PS51160">
    <property type="entry name" value="ACYLPHOSPHATASE_3"/>
    <property type="match status" value="1"/>
</dbReference>
<evidence type="ECO:0000313" key="15">
    <source>
        <dbReference type="Proteomes" id="UP000002377"/>
    </source>
</evidence>
<dbReference type="STRING" id="635013.TherJR_1300"/>
<dbReference type="InterPro" id="IPR043129">
    <property type="entry name" value="ATPase_NBD"/>
</dbReference>
<dbReference type="UniPathway" id="UPA00335"/>
<dbReference type="Pfam" id="PF01300">
    <property type="entry name" value="Sua5_yciO_yrdC"/>
    <property type="match status" value="1"/>
</dbReference>
<dbReference type="NCBIfam" id="TIGR00143">
    <property type="entry name" value="hypF"/>
    <property type="match status" value="1"/>
</dbReference>
<accession>D5XET9</accession>
<keyword evidence="5" id="KW-0479">Metal-binding</keyword>
<dbReference type="Gene3D" id="3.30.110.120">
    <property type="match status" value="1"/>
</dbReference>
<keyword evidence="11" id="KW-0378">Hydrolase</keyword>
<dbReference type="SUPFAM" id="SSF53067">
    <property type="entry name" value="Actin-like ATPase domain"/>
    <property type="match status" value="1"/>
</dbReference>
<dbReference type="KEGG" id="tjr:TherJR_1300"/>
<dbReference type="eggNOG" id="COG0068">
    <property type="taxonomic scope" value="Bacteria"/>
</dbReference>
<comment type="similarity">
    <text evidence="3 10">Belongs to the carbamoyltransferase HypF family.</text>
</comment>
<dbReference type="InterPro" id="IPR001792">
    <property type="entry name" value="Acylphosphatase-like_dom"/>
</dbReference>
<dbReference type="RefSeq" id="WP_013120178.1">
    <property type="nucleotide sequence ID" value="NC_014152.1"/>
</dbReference>
<reference evidence="14 15" key="1">
    <citation type="submission" date="2010-05" db="EMBL/GenBank/DDBJ databases">
        <title>Complete sequence of Thermincola sp. JR.</title>
        <authorList>
            <consortium name="US DOE Joint Genome Institute"/>
            <person name="Lucas S."/>
            <person name="Copeland A."/>
            <person name="Lapidus A."/>
            <person name="Cheng J.-F."/>
            <person name="Bruce D."/>
            <person name="Goodwin L."/>
            <person name="Pitluck S."/>
            <person name="Chertkov O."/>
            <person name="Detter J.C."/>
            <person name="Han C."/>
            <person name="Tapia R."/>
            <person name="Land M."/>
            <person name="Hauser L."/>
            <person name="Kyrpides N."/>
            <person name="Mikhailova N."/>
            <person name="Hazen T.C."/>
            <person name="Woyke T."/>
        </authorList>
    </citation>
    <scope>NUCLEOTIDE SEQUENCE [LARGE SCALE GENOMIC DNA]</scope>
    <source>
        <strain evidence="14 15">JR</strain>
    </source>
</reference>
<dbReference type="AlphaFoldDB" id="D5XET9"/>
<feature type="active site" evidence="11">
    <location>
        <position position="19"/>
    </location>
</feature>
<comment type="pathway">
    <text evidence="1">Protein modification; [NiFe] hydrogenase maturation.</text>
</comment>
<dbReference type="PANTHER" id="PTHR42959">
    <property type="entry name" value="CARBAMOYLTRANSFERASE"/>
    <property type="match status" value="1"/>
</dbReference>
<dbReference type="HOGENOM" id="CLU_009164_0_0_9"/>
<evidence type="ECO:0000259" key="13">
    <source>
        <dbReference type="PROSITE" id="PS51163"/>
    </source>
</evidence>
<keyword evidence="6" id="KW-0863">Zinc-finger</keyword>
<feature type="domain" description="Acylphosphatase-like" evidence="12">
    <location>
        <begin position="4"/>
        <end position="90"/>
    </location>
</feature>
<dbReference type="Gene3D" id="3.90.870.50">
    <property type="match status" value="1"/>
</dbReference>
<dbReference type="OrthoDB" id="9808093at2"/>
<comment type="catalytic activity">
    <reaction evidence="9">
        <text>C-terminal L-cysteinyl-[HypE protein] + carbamoyl phosphate + ATP + H2O = C-terminal S-carboxamide-L-cysteinyl-[HypE protein] + AMP + phosphate + diphosphate + H(+)</text>
        <dbReference type="Rhea" id="RHEA:55636"/>
        <dbReference type="Rhea" id="RHEA-COMP:14247"/>
        <dbReference type="Rhea" id="RHEA-COMP:14392"/>
        <dbReference type="ChEBI" id="CHEBI:15377"/>
        <dbReference type="ChEBI" id="CHEBI:15378"/>
        <dbReference type="ChEBI" id="CHEBI:30616"/>
        <dbReference type="ChEBI" id="CHEBI:33019"/>
        <dbReference type="ChEBI" id="CHEBI:43474"/>
        <dbReference type="ChEBI" id="CHEBI:58228"/>
        <dbReference type="ChEBI" id="CHEBI:76913"/>
        <dbReference type="ChEBI" id="CHEBI:139126"/>
        <dbReference type="ChEBI" id="CHEBI:456215"/>
    </reaction>
</comment>
<dbReference type="InterPro" id="IPR041440">
    <property type="entry name" value="HypF_C"/>
</dbReference>
<dbReference type="GO" id="GO:0003725">
    <property type="term" value="F:double-stranded RNA binding"/>
    <property type="evidence" value="ECO:0007669"/>
    <property type="project" value="InterPro"/>
</dbReference>
<dbReference type="Pfam" id="PF07503">
    <property type="entry name" value="zf-HYPF"/>
    <property type="match status" value="2"/>
</dbReference>
<dbReference type="PROSITE" id="PS51163">
    <property type="entry name" value="YRDC"/>
    <property type="match status" value="1"/>
</dbReference>
<evidence type="ECO:0000313" key="14">
    <source>
        <dbReference type="EMBL" id="ADG82160.1"/>
    </source>
</evidence>
<evidence type="ECO:0000259" key="12">
    <source>
        <dbReference type="PROSITE" id="PS51160"/>
    </source>
</evidence>
<feature type="domain" description="YrdC-like" evidence="13">
    <location>
        <begin position="200"/>
        <end position="386"/>
    </location>
</feature>
<dbReference type="InterPro" id="IPR017968">
    <property type="entry name" value="Acylphosphatase_CS"/>
</dbReference>
<dbReference type="InterPro" id="IPR036046">
    <property type="entry name" value="Acylphosphatase-like_dom_sf"/>
</dbReference>
<dbReference type="GO" id="GO:0016874">
    <property type="term" value="F:ligase activity"/>
    <property type="evidence" value="ECO:0007669"/>
    <property type="project" value="UniProtKB-UniRule"/>
</dbReference>
<dbReference type="FunFam" id="3.30.420.40:FF:000124">
    <property type="entry name" value="Carbamoyltransferase HypF"/>
    <property type="match status" value="1"/>
</dbReference>
<evidence type="ECO:0000256" key="5">
    <source>
        <dbReference type="ARBA" id="ARBA00022723"/>
    </source>
</evidence>
<name>D5XET9_THEPJ</name>
<dbReference type="SUPFAM" id="SSF54975">
    <property type="entry name" value="Acylphosphatase/BLUF domain-like"/>
    <property type="match status" value="1"/>
</dbReference>
<dbReference type="InterPro" id="IPR006070">
    <property type="entry name" value="Sua5-like_dom"/>
</dbReference>
<dbReference type="EC" id="6.2.-.-" evidence="10"/>
<dbReference type="GO" id="GO:0003998">
    <property type="term" value="F:acylphosphatase activity"/>
    <property type="evidence" value="ECO:0007669"/>
    <property type="project" value="UniProtKB-EC"/>
</dbReference>
<evidence type="ECO:0000256" key="10">
    <source>
        <dbReference type="PIRNR" id="PIRNR006256"/>
    </source>
</evidence>
<evidence type="ECO:0000256" key="11">
    <source>
        <dbReference type="PROSITE-ProRule" id="PRU00520"/>
    </source>
</evidence>
<dbReference type="PIRSF" id="PIRSF006256">
    <property type="entry name" value="CMPcnvr_hdrg_mat"/>
    <property type="match status" value="1"/>
</dbReference>
<dbReference type="InterPro" id="IPR017945">
    <property type="entry name" value="DHBP_synth_RibB-like_a/b_dom"/>
</dbReference>
<dbReference type="SUPFAM" id="SSF55821">
    <property type="entry name" value="YrdC/RibB"/>
    <property type="match status" value="1"/>
</dbReference>
<dbReference type="InterPro" id="IPR004421">
    <property type="entry name" value="Carbamoyltransferase_HypF"/>
</dbReference>
<dbReference type="GO" id="GO:0051604">
    <property type="term" value="P:protein maturation"/>
    <property type="evidence" value="ECO:0007669"/>
    <property type="project" value="TreeGrafter"/>
</dbReference>
<proteinExistence type="inferred from homology"/>
<keyword evidence="7" id="KW-0862">Zinc</keyword>
<dbReference type="InterPro" id="IPR051060">
    <property type="entry name" value="Carbamoyltrans_HypF-like"/>
</dbReference>
<evidence type="ECO:0000256" key="4">
    <source>
        <dbReference type="ARBA" id="ARBA00022598"/>
    </source>
</evidence>
<evidence type="ECO:0000256" key="3">
    <source>
        <dbReference type="ARBA" id="ARBA00008097"/>
    </source>
</evidence>